<feature type="domain" description="Alpha-carbonic anhydrase" evidence="8">
    <location>
        <begin position="664"/>
        <end position="725"/>
    </location>
</feature>
<comment type="catalytic activity">
    <reaction evidence="6">
        <text>hydrogencarbonate + H(+) = CO2 + H2O</text>
        <dbReference type="Rhea" id="RHEA:10748"/>
        <dbReference type="ChEBI" id="CHEBI:15377"/>
        <dbReference type="ChEBI" id="CHEBI:15378"/>
        <dbReference type="ChEBI" id="CHEBI:16526"/>
        <dbReference type="ChEBI" id="CHEBI:17544"/>
        <dbReference type="EC" id="4.2.1.1"/>
    </reaction>
</comment>
<dbReference type="EMBL" id="BDSP01000102">
    <property type="protein sequence ID" value="GAX16225.1"/>
    <property type="molecule type" value="Genomic_DNA"/>
</dbReference>
<accession>A0A1Z5JQC3</accession>
<feature type="signal peptide" evidence="7">
    <location>
        <begin position="1"/>
        <end position="18"/>
    </location>
</feature>
<dbReference type="Gene3D" id="3.10.200.10">
    <property type="entry name" value="Alpha carbonic anhydrase"/>
    <property type="match status" value="2"/>
</dbReference>
<comment type="caution">
    <text evidence="9">The sequence shown here is derived from an EMBL/GenBank/DDBJ whole genome shotgun (WGS) entry which is preliminary data.</text>
</comment>
<dbReference type="InterPro" id="IPR036398">
    <property type="entry name" value="CA_dom_sf"/>
</dbReference>
<dbReference type="InParanoid" id="A0A1Z5JQC3"/>
<keyword evidence="10" id="KW-1185">Reference proteome</keyword>
<evidence type="ECO:0000256" key="5">
    <source>
        <dbReference type="ARBA" id="ARBA00023239"/>
    </source>
</evidence>
<organism evidence="9 10">
    <name type="scientific">Fistulifera solaris</name>
    <name type="common">Oleaginous diatom</name>
    <dbReference type="NCBI Taxonomy" id="1519565"/>
    <lineage>
        <taxon>Eukaryota</taxon>
        <taxon>Sar</taxon>
        <taxon>Stramenopiles</taxon>
        <taxon>Ochrophyta</taxon>
        <taxon>Bacillariophyta</taxon>
        <taxon>Bacillariophyceae</taxon>
        <taxon>Bacillariophycidae</taxon>
        <taxon>Naviculales</taxon>
        <taxon>Naviculaceae</taxon>
        <taxon>Fistulifera</taxon>
    </lineage>
</organism>
<dbReference type="PANTHER" id="PTHR18952">
    <property type="entry name" value="CARBONIC ANHYDRASE"/>
    <property type="match status" value="1"/>
</dbReference>
<comment type="similarity">
    <text evidence="1">Belongs to the alpha-carbonic anhydrase family.</text>
</comment>
<dbReference type="InterPro" id="IPR023561">
    <property type="entry name" value="Carbonic_anhydrase_a-class"/>
</dbReference>
<dbReference type="AlphaFoldDB" id="A0A1Z5JQC3"/>
<keyword evidence="5" id="KW-0456">Lyase</keyword>
<evidence type="ECO:0000313" key="9">
    <source>
        <dbReference type="EMBL" id="GAX16225.1"/>
    </source>
</evidence>
<dbReference type="Proteomes" id="UP000198406">
    <property type="component" value="Unassembled WGS sequence"/>
</dbReference>
<dbReference type="OrthoDB" id="42796at2759"/>
<evidence type="ECO:0000259" key="8">
    <source>
        <dbReference type="Pfam" id="PF00194"/>
    </source>
</evidence>
<evidence type="ECO:0000256" key="6">
    <source>
        <dbReference type="ARBA" id="ARBA00048348"/>
    </source>
</evidence>
<dbReference type="GO" id="GO:0004089">
    <property type="term" value="F:carbonate dehydratase activity"/>
    <property type="evidence" value="ECO:0007669"/>
    <property type="project" value="UniProtKB-EC"/>
</dbReference>
<name>A0A1Z5JQC3_FISSO</name>
<evidence type="ECO:0000313" key="10">
    <source>
        <dbReference type="Proteomes" id="UP000198406"/>
    </source>
</evidence>
<sequence>MKFSGFVLSLLTLQVVQGNNSDLFNYGSVDITENGVTSFGQENWGDVSCSDFDSCPGFPNKYPVFPGYDMLKTKDTSHCRYCPEDESVNCGLHRQSPIDLKRDRGVAGSPNEKFCPDWHWMEYRPDTCTWDDMKTQLTIERHALQIHVPQLPNGDIDCFRWDKRRYPRIDYSKGFPDWWWMQRTDIHVPSNHIQEGTRYAAEVVLAHFYEIKHQKNQFGYISIFMQDYPDAESWSYLDKLICQWRKEEDKVREACGLPPVEPYGRCALLRNQQPTQEWLDEAAGLIFAPGSNNTSTEPPTVPDDEPTYNESGVVDSMVPSAAPSFPTGLREPNVGQAGSIFAPSAQPSVASEFNASEVSSTIPPPIDCLNLGDVIERMCFSEDPCCTSPRANTVFCDNIYDNIFPGDAMKSACYHCCSTPLTVGDAEPTASSGSDMPSDIPTTAPGSVLAPGAIPPPIDCGSDNTLIERMCSSTDPCCGTPRSDTMFCWNIYDNVFPGEQIKSACYHCCSEPKTIADARPINPAIPKTIECSAVDNPYRMCKENSCCSNPRSNSEFCKSVYAKHKGDIESICQYCCREPLTVGSARYLRSSGEDEAEFSGEGLVVQDSDDIQEGDEVVYISGNKYILRKDNFEMDEENDAKYFQQRIHAEFKERSLNIAVHEEDYNDIPWFAYEWMVKVGTEYYYRYEGTQLVPPCWEVVHWRVMKDPIRVHKRQIDELNRLLAWRLNPDTCQSDTAGVVSDDGNTVDLSREVMYYHDQHRKVFCECPAWPSQFPGDQEWCRNYRDDTNYDRFYTRPYSFDSGGKWHPNDV</sequence>
<keyword evidence="7" id="KW-0732">Signal</keyword>
<dbReference type="EC" id="4.2.1.1" evidence="2"/>
<evidence type="ECO:0000256" key="3">
    <source>
        <dbReference type="ARBA" id="ARBA00022723"/>
    </source>
</evidence>
<keyword evidence="3" id="KW-0479">Metal-binding</keyword>
<protein>
    <recommendedName>
        <fullName evidence="2">carbonic anhydrase</fullName>
        <ecNumber evidence="2">4.2.1.1</ecNumber>
    </recommendedName>
</protein>
<feature type="chain" id="PRO_5012938792" description="carbonic anhydrase" evidence="7">
    <location>
        <begin position="19"/>
        <end position="811"/>
    </location>
</feature>
<dbReference type="InterPro" id="IPR001148">
    <property type="entry name" value="CA_dom"/>
</dbReference>
<evidence type="ECO:0000256" key="2">
    <source>
        <dbReference type="ARBA" id="ARBA00012925"/>
    </source>
</evidence>
<reference evidence="9 10" key="1">
    <citation type="journal article" date="2015" name="Plant Cell">
        <title>Oil accumulation by the oleaginous diatom Fistulifera solaris as revealed by the genome and transcriptome.</title>
        <authorList>
            <person name="Tanaka T."/>
            <person name="Maeda Y."/>
            <person name="Veluchamy A."/>
            <person name="Tanaka M."/>
            <person name="Abida H."/>
            <person name="Marechal E."/>
            <person name="Bowler C."/>
            <person name="Muto M."/>
            <person name="Sunaga Y."/>
            <person name="Tanaka M."/>
            <person name="Yoshino T."/>
            <person name="Taniguchi T."/>
            <person name="Fukuda Y."/>
            <person name="Nemoto M."/>
            <person name="Matsumoto M."/>
            <person name="Wong P.S."/>
            <person name="Aburatani S."/>
            <person name="Fujibuchi W."/>
        </authorList>
    </citation>
    <scope>NUCLEOTIDE SEQUENCE [LARGE SCALE GENOMIC DNA]</scope>
    <source>
        <strain evidence="9 10">JPCC DA0580</strain>
    </source>
</reference>
<dbReference type="GO" id="GO:0008270">
    <property type="term" value="F:zinc ion binding"/>
    <property type="evidence" value="ECO:0007669"/>
    <property type="project" value="InterPro"/>
</dbReference>
<keyword evidence="4" id="KW-0862">Zinc</keyword>
<proteinExistence type="inferred from homology"/>
<evidence type="ECO:0000256" key="7">
    <source>
        <dbReference type="SAM" id="SignalP"/>
    </source>
</evidence>
<evidence type="ECO:0000256" key="1">
    <source>
        <dbReference type="ARBA" id="ARBA00010718"/>
    </source>
</evidence>
<dbReference type="Pfam" id="PF00194">
    <property type="entry name" value="Carb_anhydrase"/>
    <property type="match status" value="1"/>
</dbReference>
<evidence type="ECO:0000256" key="4">
    <source>
        <dbReference type="ARBA" id="ARBA00022833"/>
    </source>
</evidence>
<dbReference type="SUPFAM" id="SSF51069">
    <property type="entry name" value="Carbonic anhydrase"/>
    <property type="match status" value="1"/>
</dbReference>
<dbReference type="PANTHER" id="PTHR18952:SF265">
    <property type="entry name" value="CARBONIC ANHYDRASE"/>
    <property type="match status" value="1"/>
</dbReference>
<gene>
    <name evidence="9" type="ORF">FisN_3Hh293</name>
</gene>